<accession>A0ABQ1LNL8</accession>
<reference evidence="6" key="1">
    <citation type="journal article" date="2019" name="Int. J. Syst. Evol. Microbiol.">
        <title>The Global Catalogue of Microorganisms (GCM) 10K type strain sequencing project: providing services to taxonomists for standard genome sequencing and annotation.</title>
        <authorList>
            <consortium name="The Broad Institute Genomics Platform"/>
            <consortium name="The Broad Institute Genome Sequencing Center for Infectious Disease"/>
            <person name="Wu L."/>
            <person name="Ma J."/>
        </authorList>
    </citation>
    <scope>NUCLEOTIDE SEQUENCE [LARGE SCALE GENOMIC DNA]</scope>
    <source>
        <strain evidence="6">CGMCC 1.12479</strain>
    </source>
</reference>
<dbReference type="EMBL" id="BMFD01000001">
    <property type="protein sequence ID" value="GGC27288.1"/>
    <property type="molecule type" value="Genomic_DNA"/>
</dbReference>
<dbReference type="Pfam" id="PF00392">
    <property type="entry name" value="GntR"/>
    <property type="match status" value="1"/>
</dbReference>
<evidence type="ECO:0000256" key="1">
    <source>
        <dbReference type="ARBA" id="ARBA00023015"/>
    </source>
</evidence>
<dbReference type="PANTHER" id="PTHR38445:SF10">
    <property type="entry name" value="GNTR-FAMILY TRANSCRIPTIONAL REGULATOR"/>
    <property type="match status" value="1"/>
</dbReference>
<comment type="caution">
    <text evidence="5">The sequence shown here is derived from an EMBL/GenBank/DDBJ whole genome shotgun (WGS) entry which is preliminary data.</text>
</comment>
<dbReference type="SUPFAM" id="SSF46785">
    <property type="entry name" value="Winged helix' DNA-binding domain"/>
    <property type="match status" value="1"/>
</dbReference>
<dbReference type="InterPro" id="IPR036390">
    <property type="entry name" value="WH_DNA-bd_sf"/>
</dbReference>
<keyword evidence="3" id="KW-0804">Transcription</keyword>
<dbReference type="Gene3D" id="3.40.50.2300">
    <property type="match status" value="2"/>
</dbReference>
<keyword evidence="6" id="KW-1185">Reference proteome</keyword>
<name>A0ABQ1LNL8_9BACT</name>
<dbReference type="InterPro" id="IPR028082">
    <property type="entry name" value="Peripla_BP_I"/>
</dbReference>
<dbReference type="PROSITE" id="PS50949">
    <property type="entry name" value="HTH_GNTR"/>
    <property type="match status" value="1"/>
</dbReference>
<dbReference type="SMART" id="SM00345">
    <property type="entry name" value="HTH_GNTR"/>
    <property type="match status" value="1"/>
</dbReference>
<dbReference type="RefSeq" id="WP_188438901.1">
    <property type="nucleotide sequence ID" value="NZ_BMFD01000001.1"/>
</dbReference>
<evidence type="ECO:0000313" key="6">
    <source>
        <dbReference type="Proteomes" id="UP000635885"/>
    </source>
</evidence>
<sequence length="349" mass="40566">MITLDTLIRIENDSRVPKYQQLVQSIIENIERGYLTIGEKIPSINEISEEFYLSRDTVEKAYNQLKKQKIIHSVKGKGYYVARNVSQSQTKVLFLLNKLSNYKLRIYNSFIESLGNSSKVDLHLYHCDHKILLNILEENMGAYDYYVVMPHFKDENQKHQNDNAQVIEALKNIPSEKLVIMDNMIPELGENVASIYQDFKSDIYKALKEGIARLKKYEKIVLVYPENVLYPYPTEIKCGFHKFCVNHGFDFEIIPTIYPEMELETNDAYITIEENDLVCLIKQIRDQKFTMGEDIGVISYNDTPLKELLGITVMSTNFKVMGETAAYMIKKHKHEVVKNVFNFIDRGSI</sequence>
<keyword evidence="2" id="KW-0238">DNA-binding</keyword>
<gene>
    <name evidence="5" type="ORF">GCM10010993_02960</name>
</gene>
<dbReference type="PANTHER" id="PTHR38445">
    <property type="entry name" value="HTH-TYPE TRANSCRIPTIONAL REPRESSOR YTRA"/>
    <property type="match status" value="1"/>
</dbReference>
<evidence type="ECO:0000256" key="3">
    <source>
        <dbReference type="ARBA" id="ARBA00023163"/>
    </source>
</evidence>
<dbReference type="CDD" id="cd07377">
    <property type="entry name" value="WHTH_GntR"/>
    <property type="match status" value="1"/>
</dbReference>
<keyword evidence="1" id="KW-0805">Transcription regulation</keyword>
<proteinExistence type="predicted"/>
<dbReference type="Proteomes" id="UP000635885">
    <property type="component" value="Unassembled WGS sequence"/>
</dbReference>
<evidence type="ECO:0000256" key="2">
    <source>
        <dbReference type="ARBA" id="ARBA00023125"/>
    </source>
</evidence>
<dbReference type="InterPro" id="IPR036388">
    <property type="entry name" value="WH-like_DNA-bd_sf"/>
</dbReference>
<dbReference type="SUPFAM" id="SSF53822">
    <property type="entry name" value="Periplasmic binding protein-like I"/>
    <property type="match status" value="1"/>
</dbReference>
<feature type="domain" description="HTH gntR-type" evidence="4">
    <location>
        <begin position="16"/>
        <end position="84"/>
    </location>
</feature>
<protein>
    <submittedName>
        <fullName evidence="5">Transcriptional regulator</fullName>
    </submittedName>
</protein>
<organism evidence="5 6">
    <name type="scientific">Belliella aquatica</name>
    <dbReference type="NCBI Taxonomy" id="1323734"/>
    <lineage>
        <taxon>Bacteria</taxon>
        <taxon>Pseudomonadati</taxon>
        <taxon>Bacteroidota</taxon>
        <taxon>Cytophagia</taxon>
        <taxon>Cytophagales</taxon>
        <taxon>Cyclobacteriaceae</taxon>
        <taxon>Belliella</taxon>
    </lineage>
</organism>
<dbReference type="InterPro" id="IPR000524">
    <property type="entry name" value="Tscrpt_reg_HTH_GntR"/>
</dbReference>
<evidence type="ECO:0000259" key="4">
    <source>
        <dbReference type="PROSITE" id="PS50949"/>
    </source>
</evidence>
<evidence type="ECO:0000313" key="5">
    <source>
        <dbReference type="EMBL" id="GGC27288.1"/>
    </source>
</evidence>
<dbReference type="Gene3D" id="1.10.10.10">
    <property type="entry name" value="Winged helix-like DNA-binding domain superfamily/Winged helix DNA-binding domain"/>
    <property type="match status" value="1"/>
</dbReference>